<reference evidence="10 11" key="1">
    <citation type="submission" date="2023-11" db="EMBL/GenBank/DDBJ databases">
        <title>Halocaridina rubra genome assembly.</title>
        <authorList>
            <person name="Smith C."/>
        </authorList>
    </citation>
    <scope>NUCLEOTIDE SEQUENCE [LARGE SCALE GENOMIC DNA]</scope>
    <source>
        <strain evidence="10">EP-1</strain>
        <tissue evidence="10">Whole</tissue>
    </source>
</reference>
<gene>
    <name evidence="10" type="ORF">SK128_006765</name>
</gene>
<accession>A0AAN8X6H7</accession>
<keyword evidence="3" id="KW-1003">Cell membrane</keyword>
<dbReference type="GO" id="GO:0043252">
    <property type="term" value="P:sodium-independent organic anion transport"/>
    <property type="evidence" value="ECO:0007669"/>
    <property type="project" value="TreeGrafter"/>
</dbReference>
<dbReference type="Gene3D" id="1.20.1250.20">
    <property type="entry name" value="MFS general substrate transporter like domains"/>
    <property type="match status" value="1"/>
</dbReference>
<dbReference type="InterPro" id="IPR004156">
    <property type="entry name" value="OATP"/>
</dbReference>
<evidence type="ECO:0000256" key="2">
    <source>
        <dbReference type="ARBA" id="ARBA00009657"/>
    </source>
</evidence>
<feature type="transmembrane region" description="Helical" evidence="8">
    <location>
        <begin position="197"/>
        <end position="224"/>
    </location>
</feature>
<feature type="transmembrane region" description="Helical" evidence="8">
    <location>
        <begin position="656"/>
        <end position="678"/>
    </location>
</feature>
<keyword evidence="8" id="KW-0813">Transport</keyword>
<dbReference type="Pfam" id="PF03137">
    <property type="entry name" value="OATP"/>
    <property type="match status" value="1"/>
</dbReference>
<comment type="similarity">
    <text evidence="2 8">Belongs to the organo anion transporter (TC 2.A.60) family.</text>
</comment>
<evidence type="ECO:0000256" key="6">
    <source>
        <dbReference type="ARBA" id="ARBA00023136"/>
    </source>
</evidence>
<evidence type="ECO:0000313" key="11">
    <source>
        <dbReference type="Proteomes" id="UP001381693"/>
    </source>
</evidence>
<keyword evidence="8" id="KW-0406">Ion transport</keyword>
<feature type="transmembrane region" description="Helical" evidence="8">
    <location>
        <begin position="430"/>
        <end position="451"/>
    </location>
</feature>
<dbReference type="GO" id="GO:0016323">
    <property type="term" value="C:basolateral plasma membrane"/>
    <property type="evidence" value="ECO:0007669"/>
    <property type="project" value="TreeGrafter"/>
</dbReference>
<sequence length="708" mass="79875">MTDGYVCSLNMEETDHIEKYNRTETVERESKDGTEGKENIPLLLNEKEIVLTKELEEEILGPESFAWCGLGPLTRTLSTVERRFKLPSAASGFISTGNDVLQLFLSLPVAYAAGYGHRPRWLGWGTLLAASGCFFIISPHLIFGAGDYSDLVVNEEYLGHENRTSENHKGWAACRRKNEDAEPSCEEQSSAVGIEQYAVAVLMFLGQLLSGVANLCFYVVGYSYLDEAVSKDKAPLYFAISGCLRIFGPVTGMALSGYAVGKWVELGVEPVIDPSHPRWIGAWWLGYPVIMFFLLMSYLPLMMMPRMLPGMRNRLINKLRAAAKQGKEALAEYRNTLRPIESTHFKEMIPSIKRLSRRKIFVTLLANQTFFWIFMVGYWMFKLKYMEHHFRLSAAEANKTLALSGMLASLIGWLGMGSILTFLKPSSRVIMYITMAISLLCMSTFLGMLFIKCEKDHVIGLETVLQTEGYTGEDQRTDPLVVSSCMSNCTCDAQYSPVCVNKQHLFFSACHAGCNQQLNINGTLGYANCTCGDLQISYEHQESHLQMEESDSPAVIKSGICLTGCDKFLYYVILSTMSQMLVAANRVIANILFFRSTDERDKDMALGILNVILSLAFVIQPVITGGLVDFCCLLWQRTCGRRGYCYLYDINMYNWVLHGLPVVGMFLSFLTESIILQWHEEIDFFGEKEMEQLQILDILKKKKKKEDR</sequence>
<feature type="transmembrane region" description="Helical" evidence="8">
    <location>
        <begin position="236"/>
        <end position="260"/>
    </location>
</feature>
<dbReference type="CDD" id="cd17336">
    <property type="entry name" value="MFS_SLCO_OATP"/>
    <property type="match status" value="1"/>
</dbReference>
<dbReference type="AlphaFoldDB" id="A0AAN8X6H7"/>
<feature type="transmembrane region" description="Helical" evidence="8">
    <location>
        <begin position="606"/>
        <end position="636"/>
    </location>
</feature>
<evidence type="ECO:0000256" key="1">
    <source>
        <dbReference type="ARBA" id="ARBA00004651"/>
    </source>
</evidence>
<protein>
    <recommendedName>
        <fullName evidence="8">Solute carrier organic anion transporter family member</fullName>
    </recommendedName>
</protein>
<dbReference type="NCBIfam" id="TIGR00805">
    <property type="entry name" value="oat"/>
    <property type="match status" value="1"/>
</dbReference>
<proteinExistence type="inferred from homology"/>
<feature type="transmembrane region" description="Helical" evidence="8">
    <location>
        <begin position="280"/>
        <end position="301"/>
    </location>
</feature>
<dbReference type="InterPro" id="IPR036259">
    <property type="entry name" value="MFS_trans_sf"/>
</dbReference>
<organism evidence="10 11">
    <name type="scientific">Halocaridina rubra</name>
    <name type="common">Hawaiian red shrimp</name>
    <dbReference type="NCBI Taxonomy" id="373956"/>
    <lineage>
        <taxon>Eukaryota</taxon>
        <taxon>Metazoa</taxon>
        <taxon>Ecdysozoa</taxon>
        <taxon>Arthropoda</taxon>
        <taxon>Crustacea</taxon>
        <taxon>Multicrustacea</taxon>
        <taxon>Malacostraca</taxon>
        <taxon>Eumalacostraca</taxon>
        <taxon>Eucarida</taxon>
        <taxon>Decapoda</taxon>
        <taxon>Pleocyemata</taxon>
        <taxon>Caridea</taxon>
        <taxon>Atyoidea</taxon>
        <taxon>Atyidae</taxon>
        <taxon>Halocaridina</taxon>
    </lineage>
</organism>
<evidence type="ECO:0000256" key="3">
    <source>
        <dbReference type="ARBA" id="ARBA00022475"/>
    </source>
</evidence>
<name>A0AAN8X6H7_HALRR</name>
<dbReference type="GO" id="GO:0006811">
    <property type="term" value="P:monoatomic ion transport"/>
    <property type="evidence" value="ECO:0007669"/>
    <property type="project" value="UniProtKB-KW"/>
</dbReference>
<comment type="caution">
    <text evidence="8">Lacks conserved residue(s) required for the propagation of feature annotation.</text>
</comment>
<feature type="transmembrane region" description="Helical" evidence="8">
    <location>
        <begin position="568"/>
        <end position="594"/>
    </location>
</feature>
<keyword evidence="6 8" id="KW-0472">Membrane</keyword>
<feature type="transmembrane region" description="Helical" evidence="8">
    <location>
        <begin position="401"/>
        <end position="423"/>
    </location>
</feature>
<keyword evidence="5 8" id="KW-1133">Transmembrane helix</keyword>
<dbReference type="Pfam" id="PF07648">
    <property type="entry name" value="Kazal_2"/>
    <property type="match status" value="1"/>
</dbReference>
<dbReference type="InterPro" id="IPR002350">
    <property type="entry name" value="Kazal_dom"/>
</dbReference>
<dbReference type="SUPFAM" id="SSF103473">
    <property type="entry name" value="MFS general substrate transporter"/>
    <property type="match status" value="1"/>
</dbReference>
<comment type="subcellular location">
    <subcellularLocation>
        <location evidence="1 8">Cell membrane</location>
        <topology evidence="1 8">Multi-pass membrane protein</topology>
    </subcellularLocation>
</comment>
<dbReference type="PROSITE" id="PS51465">
    <property type="entry name" value="KAZAL_2"/>
    <property type="match status" value="1"/>
</dbReference>
<feature type="transmembrane region" description="Helical" evidence="8">
    <location>
        <begin position="360"/>
        <end position="381"/>
    </location>
</feature>
<keyword evidence="7" id="KW-1015">Disulfide bond</keyword>
<keyword evidence="11" id="KW-1185">Reference proteome</keyword>
<dbReference type="PANTHER" id="PTHR11388:SF76">
    <property type="entry name" value="SOLUTE CARRIER ORGANIC ANION TRANSPORTER FAMILY MEMBER"/>
    <property type="match status" value="1"/>
</dbReference>
<evidence type="ECO:0000256" key="4">
    <source>
        <dbReference type="ARBA" id="ARBA00022692"/>
    </source>
</evidence>
<feature type="domain" description="Kazal-like" evidence="9">
    <location>
        <begin position="479"/>
        <end position="533"/>
    </location>
</feature>
<keyword evidence="4 8" id="KW-0812">Transmembrane</keyword>
<evidence type="ECO:0000313" key="10">
    <source>
        <dbReference type="EMBL" id="KAK7073025.1"/>
    </source>
</evidence>
<dbReference type="Proteomes" id="UP001381693">
    <property type="component" value="Unassembled WGS sequence"/>
</dbReference>
<feature type="transmembrane region" description="Helical" evidence="8">
    <location>
        <begin position="121"/>
        <end position="143"/>
    </location>
</feature>
<comment type="caution">
    <text evidence="10">The sequence shown here is derived from an EMBL/GenBank/DDBJ whole genome shotgun (WGS) entry which is preliminary data.</text>
</comment>
<evidence type="ECO:0000256" key="5">
    <source>
        <dbReference type="ARBA" id="ARBA00022989"/>
    </source>
</evidence>
<evidence type="ECO:0000256" key="8">
    <source>
        <dbReference type="RuleBase" id="RU362056"/>
    </source>
</evidence>
<dbReference type="EMBL" id="JAXCGZ010013272">
    <property type="protein sequence ID" value="KAK7073025.1"/>
    <property type="molecule type" value="Genomic_DNA"/>
</dbReference>
<evidence type="ECO:0000259" key="9">
    <source>
        <dbReference type="PROSITE" id="PS51465"/>
    </source>
</evidence>
<evidence type="ECO:0000256" key="7">
    <source>
        <dbReference type="ARBA" id="ARBA00023157"/>
    </source>
</evidence>
<dbReference type="GO" id="GO:0015347">
    <property type="term" value="F:sodium-independent organic anion transmembrane transporter activity"/>
    <property type="evidence" value="ECO:0007669"/>
    <property type="project" value="TreeGrafter"/>
</dbReference>
<dbReference type="PANTHER" id="PTHR11388">
    <property type="entry name" value="ORGANIC ANION TRANSPORTER"/>
    <property type="match status" value="1"/>
</dbReference>